<gene>
    <name evidence="4" type="ORF">HKI87_05g38300</name>
</gene>
<proteinExistence type="inferred from homology"/>
<evidence type="ECO:0000259" key="3">
    <source>
        <dbReference type="Pfam" id="PF01167"/>
    </source>
</evidence>
<dbReference type="Proteomes" id="UP001472866">
    <property type="component" value="Chromosome 05"/>
</dbReference>
<dbReference type="AlphaFoldDB" id="A0AAX4P7X3"/>
<protein>
    <submittedName>
        <fullName evidence="4">Tub domain-containing protein</fullName>
    </submittedName>
</protein>
<sequence>MFFMADAEEGGESSQQNPLVGESGGELEGGLDNFLWGGALEKADDDPYVSETGEPEYGPSGEDLDRIIHTKSELGPLMLKQVPEGQVMRCIVKREKGMLGFSEDIVLCVQEPSKWENDKQLHRVLLAQKKQKSSTLNIHINFPEIMGRQLLGKIRSMDKREYTLYDDGDKKERKELGFCKVTTAGATKPITLEAKVKVDQGALLVESYDLETVQPKYNKDKGSYYLPFERVGERVTMNSRHNFLLQKSDAKKKRKKPLQIGKIEKSMFALDIRYPLTPLHAFFIVLCHIQE</sequence>
<feature type="region of interest" description="Disordered" evidence="2">
    <location>
        <begin position="1"/>
        <end position="24"/>
    </location>
</feature>
<name>A0AAX4P7X3_9CHLO</name>
<dbReference type="Gene3D" id="3.20.90.10">
    <property type="entry name" value="Tubby Protein, Chain A"/>
    <property type="match status" value="2"/>
</dbReference>
<dbReference type="InterPro" id="IPR025659">
    <property type="entry name" value="Tubby-like_C"/>
</dbReference>
<evidence type="ECO:0000313" key="5">
    <source>
        <dbReference type="Proteomes" id="UP001472866"/>
    </source>
</evidence>
<feature type="domain" description="Tubby C-terminal" evidence="3">
    <location>
        <begin position="207"/>
        <end position="289"/>
    </location>
</feature>
<accession>A0AAX4P7X3</accession>
<dbReference type="PANTHER" id="PTHR16517">
    <property type="entry name" value="TUBBY-RELATED"/>
    <property type="match status" value="1"/>
</dbReference>
<evidence type="ECO:0000256" key="1">
    <source>
        <dbReference type="ARBA" id="ARBA00007129"/>
    </source>
</evidence>
<organism evidence="4 5">
    <name type="scientific">Chloropicon roscoffensis</name>
    <dbReference type="NCBI Taxonomy" id="1461544"/>
    <lineage>
        <taxon>Eukaryota</taxon>
        <taxon>Viridiplantae</taxon>
        <taxon>Chlorophyta</taxon>
        <taxon>Chloropicophyceae</taxon>
        <taxon>Chloropicales</taxon>
        <taxon>Chloropicaceae</taxon>
        <taxon>Chloropicon</taxon>
    </lineage>
</organism>
<keyword evidence="5" id="KW-1185">Reference proteome</keyword>
<dbReference type="Pfam" id="PF01167">
    <property type="entry name" value="Tub"/>
    <property type="match status" value="1"/>
</dbReference>
<dbReference type="PANTHER" id="PTHR16517:SF7">
    <property type="entry name" value="PROTEIN KING TUBBY"/>
    <property type="match status" value="1"/>
</dbReference>
<evidence type="ECO:0000256" key="2">
    <source>
        <dbReference type="SAM" id="MobiDB-lite"/>
    </source>
</evidence>
<dbReference type="EMBL" id="CP151505">
    <property type="protein sequence ID" value="WZN62294.1"/>
    <property type="molecule type" value="Genomic_DNA"/>
</dbReference>
<reference evidence="4 5" key="1">
    <citation type="submission" date="2024-03" db="EMBL/GenBank/DDBJ databases">
        <title>Complete genome sequence of the green alga Chloropicon roscoffensis RCC1871.</title>
        <authorList>
            <person name="Lemieux C."/>
            <person name="Pombert J.-F."/>
            <person name="Otis C."/>
            <person name="Turmel M."/>
        </authorList>
    </citation>
    <scope>NUCLEOTIDE SEQUENCE [LARGE SCALE GENOMIC DNA]</scope>
    <source>
        <strain evidence="4 5">RCC1871</strain>
    </source>
</reference>
<dbReference type="InterPro" id="IPR000007">
    <property type="entry name" value="Tubby_C"/>
</dbReference>
<comment type="similarity">
    <text evidence="1">Belongs to the TUB family.</text>
</comment>
<feature type="compositionally biased region" description="Acidic residues" evidence="2">
    <location>
        <begin position="1"/>
        <end position="11"/>
    </location>
</feature>
<dbReference type="SUPFAM" id="SSF54518">
    <property type="entry name" value="Tubby C-terminal domain-like"/>
    <property type="match status" value="1"/>
</dbReference>
<evidence type="ECO:0000313" key="4">
    <source>
        <dbReference type="EMBL" id="WZN62294.1"/>
    </source>
</evidence>